<gene>
    <name evidence="5 9" type="primary">xseA</name>
    <name evidence="9" type="ORF">WOSG25_091210</name>
</gene>
<evidence type="ECO:0000313" key="10">
    <source>
        <dbReference type="Proteomes" id="UP000030643"/>
    </source>
</evidence>
<dbReference type="GO" id="GO:0006308">
    <property type="term" value="P:DNA catabolic process"/>
    <property type="evidence" value="ECO:0007669"/>
    <property type="project" value="UniProtKB-UniRule"/>
</dbReference>
<feature type="domain" description="Exonuclease VII large subunit C-terminal" evidence="7">
    <location>
        <begin position="127"/>
        <end position="412"/>
    </location>
</feature>
<keyword evidence="3 5" id="KW-0378">Hydrolase</keyword>
<dbReference type="InterPro" id="IPR025824">
    <property type="entry name" value="OB-fold_nuc-bd_dom"/>
</dbReference>
<dbReference type="RefSeq" id="WP_027699396.1">
    <property type="nucleotide sequence ID" value="NZ_DF820492.1"/>
</dbReference>
<dbReference type="Pfam" id="PF02601">
    <property type="entry name" value="Exonuc_VII_L"/>
    <property type="match status" value="1"/>
</dbReference>
<dbReference type="Proteomes" id="UP000030643">
    <property type="component" value="Unassembled WGS sequence"/>
</dbReference>
<dbReference type="GO" id="GO:0009318">
    <property type="term" value="C:exodeoxyribonuclease VII complex"/>
    <property type="evidence" value="ECO:0007669"/>
    <property type="project" value="UniProtKB-UniRule"/>
</dbReference>
<dbReference type="AlphaFoldDB" id="A0A069CVL0"/>
<protein>
    <recommendedName>
        <fullName evidence="5">Exodeoxyribonuclease 7 large subunit</fullName>
        <ecNumber evidence="5">3.1.11.6</ecNumber>
    </recommendedName>
    <alternativeName>
        <fullName evidence="5">Exodeoxyribonuclease VII large subunit</fullName>
        <shortName evidence="5">Exonuclease VII large subunit</shortName>
    </alternativeName>
</protein>
<dbReference type="EMBL" id="DF820492">
    <property type="protein sequence ID" value="GAK31422.1"/>
    <property type="molecule type" value="Genomic_DNA"/>
</dbReference>
<feature type="domain" description="OB-fold nucleic acid binding" evidence="8">
    <location>
        <begin position="5"/>
        <end position="98"/>
    </location>
</feature>
<dbReference type="PANTHER" id="PTHR30008:SF0">
    <property type="entry name" value="EXODEOXYRIBONUCLEASE 7 LARGE SUBUNIT"/>
    <property type="match status" value="1"/>
</dbReference>
<dbReference type="PANTHER" id="PTHR30008">
    <property type="entry name" value="EXODEOXYRIBONUCLEASE 7 LARGE SUBUNIT"/>
    <property type="match status" value="1"/>
</dbReference>
<keyword evidence="10" id="KW-1185">Reference proteome</keyword>
<dbReference type="InterPro" id="IPR020579">
    <property type="entry name" value="Exonuc_VII_lsu_C"/>
</dbReference>
<comment type="subunit">
    <text evidence="5">Heterooligomer composed of large and small subunits.</text>
</comment>
<keyword evidence="2 5" id="KW-0540">Nuclease</keyword>
<evidence type="ECO:0000256" key="6">
    <source>
        <dbReference type="RuleBase" id="RU004355"/>
    </source>
</evidence>
<dbReference type="HAMAP" id="MF_00378">
    <property type="entry name" value="Exonuc_7_L"/>
    <property type="match status" value="1"/>
</dbReference>
<dbReference type="GO" id="GO:0005737">
    <property type="term" value="C:cytoplasm"/>
    <property type="evidence" value="ECO:0007669"/>
    <property type="project" value="UniProtKB-SubCell"/>
</dbReference>
<dbReference type="EC" id="3.1.11.6" evidence="5"/>
<evidence type="ECO:0000256" key="3">
    <source>
        <dbReference type="ARBA" id="ARBA00022801"/>
    </source>
</evidence>
<comment type="function">
    <text evidence="5">Bidirectionally degrades single-stranded DNA into large acid-insoluble oligonucleotides, which are then degraded further into small acid-soluble oligonucleotides.</text>
</comment>
<dbReference type="Pfam" id="PF13742">
    <property type="entry name" value="tRNA_anti_2"/>
    <property type="match status" value="1"/>
</dbReference>
<organism evidence="9 10">
    <name type="scientific">Weissella oryzae (strain DSM 25784 / JCM 18191 / LMG 30913 / SG25)</name>
    <dbReference type="NCBI Taxonomy" id="1329250"/>
    <lineage>
        <taxon>Bacteria</taxon>
        <taxon>Bacillati</taxon>
        <taxon>Bacillota</taxon>
        <taxon>Bacilli</taxon>
        <taxon>Lactobacillales</taxon>
        <taxon>Lactobacillaceae</taxon>
        <taxon>Weissella</taxon>
    </lineage>
</organism>
<comment type="similarity">
    <text evidence="5 6">Belongs to the XseA family.</text>
</comment>
<evidence type="ECO:0000256" key="2">
    <source>
        <dbReference type="ARBA" id="ARBA00022722"/>
    </source>
</evidence>
<dbReference type="eggNOG" id="COG1570">
    <property type="taxonomic scope" value="Bacteria"/>
</dbReference>
<evidence type="ECO:0000313" key="9">
    <source>
        <dbReference type="EMBL" id="GAK31422.1"/>
    </source>
</evidence>
<proteinExistence type="inferred from homology"/>
<dbReference type="OrthoDB" id="9802795at2"/>
<evidence type="ECO:0000256" key="5">
    <source>
        <dbReference type="HAMAP-Rule" id="MF_00378"/>
    </source>
</evidence>
<keyword evidence="1 5" id="KW-0963">Cytoplasm</keyword>
<evidence type="ECO:0000256" key="1">
    <source>
        <dbReference type="ARBA" id="ARBA00022490"/>
    </source>
</evidence>
<evidence type="ECO:0000259" key="8">
    <source>
        <dbReference type="Pfam" id="PF13742"/>
    </source>
</evidence>
<evidence type="ECO:0000259" key="7">
    <source>
        <dbReference type="Pfam" id="PF02601"/>
    </source>
</evidence>
<dbReference type="NCBIfam" id="TIGR00237">
    <property type="entry name" value="xseA"/>
    <property type="match status" value="1"/>
</dbReference>
<reference evidence="10" key="1">
    <citation type="journal article" date="2014" name="Genome Announc.">
        <title>Draft genome sequence of Weissella oryzae SG25T, isolated from fermented rice grains.</title>
        <authorList>
            <person name="Tanizawa Y."/>
            <person name="Fujisawa T."/>
            <person name="Mochizuki T."/>
            <person name="Kaminuma E."/>
            <person name="Suzuki Y."/>
            <person name="Nakamura Y."/>
            <person name="Tohno M."/>
        </authorList>
    </citation>
    <scope>NUCLEOTIDE SEQUENCE [LARGE SCALE GENOMIC DNA]</scope>
    <source>
        <strain evidence="10">DSM 25784 / JCM 18191 / LMG 30913 / SG25</strain>
    </source>
</reference>
<dbReference type="GO" id="GO:0008855">
    <property type="term" value="F:exodeoxyribonuclease VII activity"/>
    <property type="evidence" value="ECO:0007669"/>
    <property type="project" value="UniProtKB-UniRule"/>
</dbReference>
<dbReference type="CDD" id="cd04489">
    <property type="entry name" value="ExoVII_LU_OBF"/>
    <property type="match status" value="1"/>
</dbReference>
<dbReference type="InterPro" id="IPR003753">
    <property type="entry name" value="Exonuc_VII_L"/>
</dbReference>
<accession>A0A069CVL0</accession>
<comment type="subcellular location">
    <subcellularLocation>
        <location evidence="5 6">Cytoplasm</location>
    </subcellularLocation>
</comment>
<comment type="catalytic activity">
    <reaction evidence="5 6">
        <text>Exonucleolytic cleavage in either 5'- to 3'- or 3'- to 5'-direction to yield nucleoside 5'-phosphates.</text>
        <dbReference type="EC" id="3.1.11.6"/>
    </reaction>
</comment>
<dbReference type="STRING" id="1329250.WOSG25_091210"/>
<sequence>MAEYLTVSTLTKYLKRKFTADPYLKEVYLTGEVSNYRQRPGHQYFSLKDDGAVISATMFKGVFDKLPFKLEAGMKVNVVGYVDLYGPNGSYSIIINRLNVDGVGALYQALEQLKAKLAQQGTFKVLERPIERFPKKIAVITSPSGAVIRDIMTTVQRRYPIAEIILYPAVVQGNGAVPSLLKQLDLLAERTDIDTLIIGRGGGSIEDLWAFNDETLAQKLLTMPMPVISSVGHETDTTIADYIADKRAATPTAAAELATPIQLVDLWSGLQQLQGRLIQRIQLQIMQQRQRLNRVEQSYVLTQPARLYEGHMQRLDLVQQRLQRVMQAELQNYQHRFAMVVPRLNQLIERYLERANERFSQAAKGLNLVSPLAILGRGYSLVSNKAGLVRSIDDVALDESIEIRTNDGILEAKVTRKEESNGEK</sequence>
<evidence type="ECO:0000256" key="4">
    <source>
        <dbReference type="ARBA" id="ARBA00022839"/>
    </source>
</evidence>
<dbReference type="GO" id="GO:0003676">
    <property type="term" value="F:nucleic acid binding"/>
    <property type="evidence" value="ECO:0007669"/>
    <property type="project" value="InterPro"/>
</dbReference>
<keyword evidence="4 5" id="KW-0269">Exonuclease</keyword>
<name>A0A069CVL0_WEIOS</name>